<dbReference type="RefSeq" id="WP_136558474.1">
    <property type="nucleotide sequence ID" value="NZ_STGT01000003.1"/>
</dbReference>
<proteinExistence type="predicted"/>
<evidence type="ECO:0000313" key="2">
    <source>
        <dbReference type="Proteomes" id="UP000309667"/>
    </source>
</evidence>
<protein>
    <recommendedName>
        <fullName evidence="3">Transcriptional regulator</fullName>
    </recommendedName>
</protein>
<evidence type="ECO:0000313" key="1">
    <source>
        <dbReference type="EMBL" id="THV13766.1"/>
    </source>
</evidence>
<accession>A0ABY2QT47</accession>
<comment type="caution">
    <text evidence="1">The sequence shown here is derived from an EMBL/GenBank/DDBJ whole genome shotgun (WGS) entry which is preliminary data.</text>
</comment>
<reference evidence="1 2" key="1">
    <citation type="submission" date="2019-04" db="EMBL/GenBank/DDBJ databases">
        <title>Genome sequence of strain 7209-2.</title>
        <authorList>
            <person name="Gao J."/>
            <person name="Sun J."/>
        </authorList>
    </citation>
    <scope>NUCLEOTIDE SEQUENCE [LARGE SCALE GENOMIC DNA]</scope>
    <source>
        <strain evidence="1 2">7209-2</strain>
    </source>
</reference>
<dbReference type="EMBL" id="STGT01000003">
    <property type="protein sequence ID" value="THV13766.1"/>
    <property type="molecule type" value="Genomic_DNA"/>
</dbReference>
<gene>
    <name evidence="1" type="ORF">E9677_12725</name>
</gene>
<organism evidence="1 2">
    <name type="scientific">Rhizobium rhizophilum</name>
    <dbReference type="NCBI Taxonomy" id="1850373"/>
    <lineage>
        <taxon>Bacteria</taxon>
        <taxon>Pseudomonadati</taxon>
        <taxon>Pseudomonadota</taxon>
        <taxon>Alphaproteobacteria</taxon>
        <taxon>Hyphomicrobiales</taxon>
        <taxon>Rhizobiaceae</taxon>
        <taxon>Rhizobium/Agrobacterium group</taxon>
        <taxon>Rhizobium</taxon>
    </lineage>
</organism>
<evidence type="ECO:0008006" key="3">
    <source>
        <dbReference type="Google" id="ProtNLM"/>
    </source>
</evidence>
<sequence length="78" mass="8370">MTAAHVDKLVATEACPCCRAPGFDLVSRHGVTHYARADFECGASFLKANDRIAVGNPCLDASRLAVHLMNLEVEGKAR</sequence>
<keyword evidence="2" id="KW-1185">Reference proteome</keyword>
<name>A0ABY2QT47_9HYPH</name>
<dbReference type="Proteomes" id="UP000309667">
    <property type="component" value="Unassembled WGS sequence"/>
</dbReference>